<gene>
    <name evidence="1" type="ordered locus">RPC_0261</name>
</gene>
<dbReference type="AlphaFoldDB" id="Q21CQ0"/>
<accession>Q21CQ0</accession>
<organism evidence="1">
    <name type="scientific">Rhodopseudomonas palustris (strain BisB18)</name>
    <dbReference type="NCBI Taxonomy" id="316056"/>
    <lineage>
        <taxon>Bacteria</taxon>
        <taxon>Pseudomonadati</taxon>
        <taxon>Pseudomonadota</taxon>
        <taxon>Alphaproteobacteria</taxon>
        <taxon>Hyphomicrobiales</taxon>
        <taxon>Nitrobacteraceae</taxon>
        <taxon>Rhodopseudomonas</taxon>
    </lineage>
</organism>
<proteinExistence type="predicted"/>
<dbReference type="Gene3D" id="2.60.120.620">
    <property type="entry name" value="q2cbj1_9rhob like domain"/>
    <property type="match status" value="1"/>
</dbReference>
<dbReference type="KEGG" id="rpc:RPC_0261"/>
<dbReference type="eggNOG" id="ENOG503422C">
    <property type="taxonomic scope" value="Bacteria"/>
</dbReference>
<reference evidence="1" key="1">
    <citation type="submission" date="2006-03" db="EMBL/GenBank/DDBJ databases">
        <title>Complete sequence of Rhodopseudomonas palustris BisB18.</title>
        <authorList>
            <consortium name="US DOE Joint Genome Institute"/>
            <person name="Copeland A."/>
            <person name="Lucas S."/>
            <person name="Lapidus A."/>
            <person name="Barry K."/>
            <person name="Detter J.C."/>
            <person name="Glavina del Rio T."/>
            <person name="Hammon N."/>
            <person name="Israni S."/>
            <person name="Dalin E."/>
            <person name="Tice H."/>
            <person name="Pitluck S."/>
            <person name="Chain P."/>
            <person name="Malfatti S."/>
            <person name="Shin M."/>
            <person name="Vergez L."/>
            <person name="Schmutz J."/>
            <person name="Larimer F."/>
            <person name="Land M."/>
            <person name="Hauser L."/>
            <person name="Pelletier D.A."/>
            <person name="Kyrpides N."/>
            <person name="Anderson I."/>
            <person name="Oda Y."/>
            <person name="Harwood C.S."/>
            <person name="Richardson P."/>
        </authorList>
    </citation>
    <scope>NUCLEOTIDE SEQUENCE [LARGE SCALE GENOMIC DNA]</scope>
    <source>
        <strain evidence="1">BisB18</strain>
    </source>
</reference>
<dbReference type="HOGENOM" id="CLU_747533_0_0_5"/>
<name>Q21CQ0_RHOPB</name>
<sequence length="363" mass="39737">MRSEAKSYQFDQLPVIDYDKHPAYGRVLPMAQLGSRLKAVTYFAYGLVLATARRLIDVENLPRPAAGEPKLGSVLRHLPVYLRLIMLQRLSRLAAGNAYQPKTERGDNLLAPLQRDGVAGVRLPPDKLFEIRNLLAPQLKILEQQLALKPALSADAEETRLWLDPATNAEIYKAFNQTAADLGVLEAASAYLKRPVGVGQLAVQINDPVEGPSEFADVGVDSSATKHFHIDTSGNLLKLVIYLGDVGPANGPLAYVPGSQRAAKGIWDGLVRRANDLAGLSSTTPSSRELFFALPEGWRRKASFGADLVVENDYARSILDDQWRVTSDDETAVLYDPNGIHRDGIVSTGRRVAVVLKLTELPR</sequence>
<evidence type="ECO:0000313" key="1">
    <source>
        <dbReference type="EMBL" id="ABD85836.1"/>
    </source>
</evidence>
<protein>
    <submittedName>
        <fullName evidence="1">Uncharacterized protein</fullName>
    </submittedName>
</protein>
<dbReference type="SUPFAM" id="SSF51197">
    <property type="entry name" value="Clavaminate synthase-like"/>
    <property type="match status" value="1"/>
</dbReference>
<dbReference type="OrthoDB" id="8186556at2"/>
<dbReference type="EMBL" id="CP000301">
    <property type="protein sequence ID" value="ABD85836.1"/>
    <property type="molecule type" value="Genomic_DNA"/>
</dbReference>
<dbReference type="RefSeq" id="WP_011470744.1">
    <property type="nucleotide sequence ID" value="NC_007925.1"/>
</dbReference>